<organism evidence="1 2">
    <name type="scientific">Methylobacterium brachiatum</name>
    <dbReference type="NCBI Taxonomy" id="269660"/>
    <lineage>
        <taxon>Bacteria</taxon>
        <taxon>Pseudomonadati</taxon>
        <taxon>Pseudomonadota</taxon>
        <taxon>Alphaproteobacteria</taxon>
        <taxon>Hyphomicrobiales</taxon>
        <taxon>Methylobacteriaceae</taxon>
        <taxon>Methylobacterium</taxon>
    </lineage>
</organism>
<dbReference type="AlphaFoldDB" id="A0AAJ1TZU2"/>
<dbReference type="Proteomes" id="UP001223420">
    <property type="component" value="Unassembled WGS sequence"/>
</dbReference>
<gene>
    <name evidence="1" type="ORF">QO001_006553</name>
</gene>
<evidence type="ECO:0000313" key="1">
    <source>
        <dbReference type="EMBL" id="MDQ0547594.1"/>
    </source>
</evidence>
<sequence length="134" mass="14625">MVRHPNLARLLSGLGRSAFGLTMQAYRAGLIGRRGALTGTQVAHRLSRMGLQVALDRRPLALPSSAGPGTERRSIARPAERPVLVRIHERALHVLSILLRIMRSRRFGTALLIRLAVAGLGDVGFAMLRHELIA</sequence>
<comment type="caution">
    <text evidence="1">The sequence shown here is derived from an EMBL/GenBank/DDBJ whole genome shotgun (WGS) entry which is preliminary data.</text>
</comment>
<reference evidence="1" key="1">
    <citation type="submission" date="2023-07" db="EMBL/GenBank/DDBJ databases">
        <title>Genomic Encyclopedia of Type Strains, Phase IV (KMG-IV): sequencing the most valuable type-strain genomes for metagenomic binning, comparative biology and taxonomic classification.</title>
        <authorList>
            <person name="Goeker M."/>
        </authorList>
    </citation>
    <scope>NUCLEOTIDE SEQUENCE</scope>
    <source>
        <strain evidence="1">DSM 19569</strain>
    </source>
</reference>
<evidence type="ECO:0000313" key="2">
    <source>
        <dbReference type="Proteomes" id="UP001223420"/>
    </source>
</evidence>
<protein>
    <submittedName>
        <fullName evidence="1">Uncharacterized protein</fullName>
    </submittedName>
</protein>
<dbReference type="EMBL" id="JAUSWL010000031">
    <property type="protein sequence ID" value="MDQ0547594.1"/>
    <property type="molecule type" value="Genomic_DNA"/>
</dbReference>
<proteinExistence type="predicted"/>
<accession>A0AAJ1TZU2</accession>
<dbReference type="RefSeq" id="WP_043075315.1">
    <property type="nucleotide sequence ID" value="NZ_JAJALK010000034.1"/>
</dbReference>
<name>A0AAJ1TZU2_9HYPH</name>